<feature type="compositionally biased region" description="Polar residues" evidence="2">
    <location>
        <begin position="232"/>
        <end position="245"/>
    </location>
</feature>
<dbReference type="Gene3D" id="1.10.472.80">
    <property type="entry name" value="Ypt/Rab-GAP domain of gyp1p, domain 3"/>
    <property type="match status" value="1"/>
</dbReference>
<feature type="domain" description="Rab-GAP TBC" evidence="3">
    <location>
        <begin position="33"/>
        <end position="397"/>
    </location>
</feature>
<dbReference type="Proteomes" id="UP000694843">
    <property type="component" value="Unplaced"/>
</dbReference>
<dbReference type="AlphaFoldDB" id="A0A8B7MZN0"/>
<feature type="region of interest" description="Disordered" evidence="2">
    <location>
        <begin position="83"/>
        <end position="160"/>
    </location>
</feature>
<dbReference type="SMART" id="SM00164">
    <property type="entry name" value="TBC"/>
    <property type="match status" value="1"/>
</dbReference>
<dbReference type="PROSITE" id="PS50086">
    <property type="entry name" value="TBC_RABGAP"/>
    <property type="match status" value="1"/>
</dbReference>
<evidence type="ECO:0000313" key="4">
    <source>
        <dbReference type="Proteomes" id="UP000694843"/>
    </source>
</evidence>
<sequence>MAYKVRLAEFDSILQAEKIDLSKLQELCFAGIPDDGGRRALCWRLLLHYLPLDRSCWLQYLADKRKQYHSFVDDIVVGGGMNSSTSSSSEALHNSRPSDIGELETSSGSISRHNNSFDTPSIGTDINTNKTPSSLPVHKRSFSNTSSITNSSSSSNSLCSDHPLNLSPDSQWVSFFKDNEVLGQIDKDVKRLCPDMCFFQRVTPHPRADTPRLCTRVTHTPLHSAPLHDKLSSSYSRQRGSGTRKSPSPPPEPLPPGTEAHWEVLERLLFIYAKLNPGQGYVQGMNEIIGPLYYVLATAPSDAEHAEADTFWLFTSLMADVRDLFIRTLDESESGIGRLMTRLMSCLKDEDAATSSQLTCQGIKEQYFAFRWLSLLFSQEFPLPDVIRMWDSVLASPDRHRCLLLLATAMIVLQREKLLSGDFASNVKLLQNYPPCDVGAIISKAVELSDRLVT</sequence>
<evidence type="ECO:0000313" key="5">
    <source>
        <dbReference type="RefSeq" id="XP_018007011.1"/>
    </source>
</evidence>
<dbReference type="RefSeq" id="XP_018007011.1">
    <property type="nucleotide sequence ID" value="XM_018151522.2"/>
</dbReference>
<evidence type="ECO:0000259" key="3">
    <source>
        <dbReference type="PROSITE" id="PS50086"/>
    </source>
</evidence>
<dbReference type="GO" id="GO:0006886">
    <property type="term" value="P:intracellular protein transport"/>
    <property type="evidence" value="ECO:0007669"/>
    <property type="project" value="TreeGrafter"/>
</dbReference>
<feature type="compositionally biased region" description="Polar residues" evidence="2">
    <location>
        <begin position="104"/>
        <end position="134"/>
    </location>
</feature>
<accession>A0A8B7MZN0</accession>
<keyword evidence="1" id="KW-0343">GTPase activation</keyword>
<keyword evidence="4" id="KW-1185">Reference proteome</keyword>
<dbReference type="KEGG" id="hazt:108664829"/>
<dbReference type="PANTHER" id="PTHR22957">
    <property type="entry name" value="TBC1 DOMAIN FAMILY MEMBER GTPASE-ACTIVATING PROTEIN"/>
    <property type="match status" value="1"/>
</dbReference>
<dbReference type="OMA" id="NKESMRN"/>
<dbReference type="InterPro" id="IPR035969">
    <property type="entry name" value="Rab-GAP_TBC_sf"/>
</dbReference>
<feature type="region of interest" description="Disordered" evidence="2">
    <location>
        <begin position="224"/>
        <end position="258"/>
    </location>
</feature>
<evidence type="ECO:0000313" key="6">
    <source>
        <dbReference type="RefSeq" id="XP_047737075.1"/>
    </source>
</evidence>
<feature type="compositionally biased region" description="Low complexity" evidence="2">
    <location>
        <begin position="142"/>
        <end position="157"/>
    </location>
</feature>
<dbReference type="GeneID" id="108664829"/>
<dbReference type="Gene3D" id="1.10.10.750">
    <property type="entry name" value="Ypt/Rab-GAP domain of gyp1p, domain 1"/>
    <property type="match status" value="1"/>
</dbReference>
<name>A0A8B7MZN0_HYAAZ</name>
<reference evidence="5 6" key="1">
    <citation type="submission" date="2025-04" db="UniProtKB">
        <authorList>
            <consortium name="RefSeq"/>
        </authorList>
    </citation>
    <scope>IDENTIFICATION</scope>
    <source>
        <tissue evidence="5 6">Whole organism</tissue>
    </source>
</reference>
<organism evidence="4 5">
    <name type="scientific">Hyalella azteca</name>
    <name type="common">Amphipod</name>
    <dbReference type="NCBI Taxonomy" id="294128"/>
    <lineage>
        <taxon>Eukaryota</taxon>
        <taxon>Metazoa</taxon>
        <taxon>Ecdysozoa</taxon>
        <taxon>Arthropoda</taxon>
        <taxon>Crustacea</taxon>
        <taxon>Multicrustacea</taxon>
        <taxon>Malacostraca</taxon>
        <taxon>Eumalacostraca</taxon>
        <taxon>Peracarida</taxon>
        <taxon>Amphipoda</taxon>
        <taxon>Senticaudata</taxon>
        <taxon>Talitrida</taxon>
        <taxon>Talitroidea</taxon>
        <taxon>Hyalellidae</taxon>
        <taxon>Hyalella</taxon>
    </lineage>
</organism>
<dbReference type="InterPro" id="IPR000195">
    <property type="entry name" value="Rab-GAP-TBC_dom"/>
</dbReference>
<evidence type="ECO:0000256" key="2">
    <source>
        <dbReference type="SAM" id="MobiDB-lite"/>
    </source>
</evidence>
<dbReference type="GO" id="GO:0005096">
    <property type="term" value="F:GTPase activator activity"/>
    <property type="evidence" value="ECO:0007669"/>
    <property type="project" value="UniProtKB-KW"/>
</dbReference>
<gene>
    <name evidence="5 6" type="primary">LOC108664829</name>
</gene>
<dbReference type="RefSeq" id="XP_047737075.1">
    <property type="nucleotide sequence ID" value="XM_047881119.1"/>
</dbReference>
<dbReference type="OrthoDB" id="10263206at2759"/>
<proteinExistence type="predicted"/>
<dbReference type="Gene3D" id="1.10.8.270">
    <property type="entry name" value="putative rabgap domain of human tbc1 domain family member 14 like domains"/>
    <property type="match status" value="1"/>
</dbReference>
<evidence type="ECO:0000256" key="1">
    <source>
        <dbReference type="ARBA" id="ARBA00022468"/>
    </source>
</evidence>
<dbReference type="PANTHER" id="PTHR22957:SF27">
    <property type="entry name" value="TBC1 DOMAIN FAMILY MEMBER 13"/>
    <property type="match status" value="1"/>
</dbReference>
<dbReference type="Pfam" id="PF00566">
    <property type="entry name" value="RabGAP-TBC"/>
    <property type="match status" value="1"/>
</dbReference>
<dbReference type="SUPFAM" id="SSF47923">
    <property type="entry name" value="Ypt/Rab-GAP domain of gyp1p"/>
    <property type="match status" value="2"/>
</dbReference>
<feature type="compositionally biased region" description="Pro residues" evidence="2">
    <location>
        <begin position="247"/>
        <end position="256"/>
    </location>
</feature>
<protein>
    <submittedName>
        <fullName evidence="5 6">TBC1 domain family member 13-like</fullName>
    </submittedName>
</protein>